<evidence type="ECO:0000313" key="2">
    <source>
        <dbReference type="Proteomes" id="UP000315440"/>
    </source>
</evidence>
<gene>
    <name evidence="1" type="ORF">Mal64_13380</name>
</gene>
<dbReference type="SUPFAM" id="SSF63446">
    <property type="entry name" value="Type I dockerin domain"/>
    <property type="match status" value="1"/>
</dbReference>
<reference evidence="1 2" key="1">
    <citation type="submission" date="2019-02" db="EMBL/GenBank/DDBJ databases">
        <title>Deep-cultivation of Planctomycetes and their phenomic and genomic characterization uncovers novel biology.</title>
        <authorList>
            <person name="Wiegand S."/>
            <person name="Jogler M."/>
            <person name="Boedeker C."/>
            <person name="Pinto D."/>
            <person name="Vollmers J."/>
            <person name="Rivas-Marin E."/>
            <person name="Kohn T."/>
            <person name="Peeters S.H."/>
            <person name="Heuer A."/>
            <person name="Rast P."/>
            <person name="Oberbeckmann S."/>
            <person name="Bunk B."/>
            <person name="Jeske O."/>
            <person name="Meyerdierks A."/>
            <person name="Storesund J.E."/>
            <person name="Kallscheuer N."/>
            <person name="Luecker S."/>
            <person name="Lage O.M."/>
            <person name="Pohl T."/>
            <person name="Merkel B.J."/>
            <person name="Hornburger P."/>
            <person name="Mueller R.-W."/>
            <person name="Bruemmer F."/>
            <person name="Labrenz M."/>
            <person name="Spormann A.M."/>
            <person name="Op Den Camp H."/>
            <person name="Overmann J."/>
            <person name="Amann R."/>
            <person name="Jetten M.S.M."/>
            <person name="Mascher T."/>
            <person name="Medema M.H."/>
            <person name="Devos D.P."/>
            <person name="Kaster A.-K."/>
            <person name="Ovreas L."/>
            <person name="Rohde M."/>
            <person name="Galperin M.Y."/>
            <person name="Jogler C."/>
        </authorList>
    </citation>
    <scope>NUCLEOTIDE SEQUENCE [LARGE SCALE GENOMIC DNA]</scope>
    <source>
        <strain evidence="1 2">Mal64</strain>
    </source>
</reference>
<dbReference type="OrthoDB" id="218787at2"/>
<dbReference type="CDD" id="cd14256">
    <property type="entry name" value="Dockerin_I"/>
    <property type="match status" value="1"/>
</dbReference>
<dbReference type="InterPro" id="IPR018247">
    <property type="entry name" value="EF_Hand_1_Ca_BS"/>
</dbReference>
<proteinExistence type="predicted"/>
<dbReference type="InterPro" id="IPR036439">
    <property type="entry name" value="Dockerin_dom_sf"/>
</dbReference>
<dbReference type="GO" id="GO:0000272">
    <property type="term" value="P:polysaccharide catabolic process"/>
    <property type="evidence" value="ECO:0007669"/>
    <property type="project" value="InterPro"/>
</dbReference>
<accession>A0A5C5ZU34</accession>
<comment type="caution">
    <text evidence="1">The sequence shown here is derived from an EMBL/GenBank/DDBJ whole genome shotgun (WGS) entry which is preliminary data.</text>
</comment>
<dbReference type="AlphaFoldDB" id="A0A5C5ZU34"/>
<dbReference type="Proteomes" id="UP000315440">
    <property type="component" value="Unassembled WGS sequence"/>
</dbReference>
<dbReference type="PROSITE" id="PS00018">
    <property type="entry name" value="EF_HAND_1"/>
    <property type="match status" value="2"/>
</dbReference>
<protein>
    <recommendedName>
        <fullName evidence="3">Dockerin domain-containing protein</fullName>
    </recommendedName>
</protein>
<keyword evidence="2" id="KW-1185">Reference proteome</keyword>
<sequence length="272" mass="29228">MAPSTAVLAGAVIIEPDDYAEDTVLNDIHPSVELRIYDAFINENFPERFGEFPAPHVIDVRATTSEDIFGGYFTSTGVKGFSHAGIDYFSESRQLAMRFVAAASSVTIDFIGTSSLSAQVGVLEVYSPTGAFLQRVETAQLYAHEVEPLSITRPGHEIGYARAFSHDDFSPFGNLDRLRFNTPTPGDGNGDGRVDAADFTVWRDHLDQQVTPYTLGDFDGSGVVTTADYDLWVHNFSAGGSSPAAASAPEPSGLLIAAALAIATQLSSRRRV</sequence>
<evidence type="ECO:0000313" key="1">
    <source>
        <dbReference type="EMBL" id="TWT90939.1"/>
    </source>
</evidence>
<evidence type="ECO:0008006" key="3">
    <source>
        <dbReference type="Google" id="ProtNLM"/>
    </source>
</evidence>
<name>A0A5C5ZU34_9BACT</name>
<dbReference type="EMBL" id="SJPQ01000001">
    <property type="protein sequence ID" value="TWT90939.1"/>
    <property type="molecule type" value="Genomic_DNA"/>
</dbReference>
<dbReference type="Gene3D" id="1.10.1330.10">
    <property type="entry name" value="Dockerin domain"/>
    <property type="match status" value="1"/>
</dbReference>
<dbReference type="RefSeq" id="WP_146398254.1">
    <property type="nucleotide sequence ID" value="NZ_SJPQ01000001.1"/>
</dbReference>
<organism evidence="1 2">
    <name type="scientific">Pseudobythopirellula maris</name>
    <dbReference type="NCBI Taxonomy" id="2527991"/>
    <lineage>
        <taxon>Bacteria</taxon>
        <taxon>Pseudomonadati</taxon>
        <taxon>Planctomycetota</taxon>
        <taxon>Planctomycetia</taxon>
        <taxon>Pirellulales</taxon>
        <taxon>Lacipirellulaceae</taxon>
        <taxon>Pseudobythopirellula</taxon>
    </lineage>
</organism>